<proteinExistence type="predicted"/>
<organism evidence="1 2">
    <name type="scientific">Lasiodiplodia mahajangana</name>
    <dbReference type="NCBI Taxonomy" id="1108764"/>
    <lineage>
        <taxon>Eukaryota</taxon>
        <taxon>Fungi</taxon>
        <taxon>Dikarya</taxon>
        <taxon>Ascomycota</taxon>
        <taxon>Pezizomycotina</taxon>
        <taxon>Dothideomycetes</taxon>
        <taxon>Dothideomycetes incertae sedis</taxon>
        <taxon>Botryosphaeriales</taxon>
        <taxon>Botryosphaeriaceae</taxon>
        <taxon>Lasiodiplodia</taxon>
    </lineage>
</organism>
<dbReference type="EMBL" id="JAPUUL010004361">
    <property type="protein sequence ID" value="KAJ8119591.1"/>
    <property type="molecule type" value="Genomic_DNA"/>
</dbReference>
<protein>
    <submittedName>
        <fullName evidence="1">Uncharacterized protein</fullName>
    </submittedName>
</protein>
<evidence type="ECO:0000313" key="2">
    <source>
        <dbReference type="Proteomes" id="UP001153332"/>
    </source>
</evidence>
<reference evidence="1" key="1">
    <citation type="submission" date="2022-12" db="EMBL/GenBank/DDBJ databases">
        <title>Genome Sequence of Lasiodiplodia mahajangana.</title>
        <authorList>
            <person name="Buettner E."/>
        </authorList>
    </citation>
    <scope>NUCLEOTIDE SEQUENCE</scope>
    <source>
        <strain evidence="1">VT137</strain>
    </source>
</reference>
<name>A0ACC2IWN1_9PEZI</name>
<evidence type="ECO:0000313" key="1">
    <source>
        <dbReference type="EMBL" id="KAJ8119591.1"/>
    </source>
</evidence>
<comment type="caution">
    <text evidence="1">The sequence shown here is derived from an EMBL/GenBank/DDBJ whole genome shotgun (WGS) entry which is preliminary data.</text>
</comment>
<dbReference type="Proteomes" id="UP001153332">
    <property type="component" value="Unassembled WGS sequence"/>
</dbReference>
<sequence>MPVSYIDKEDRTKIGPAAITPASTSYTTCSTAGSTPSPLPAPAHDTLTSAAQAEETLMFFRQHHLKTFPFVYLPPDMTAAQLQRDRPYLWLNISAVCCKSPLKQAVLSQQTRGELGHRMLVSCERSIDMLLGALCLLGWTTHLCFRPTMSAVIGMVTALVADLRLDKPVRSFELFSLLAFLTLGAEIPLSPWP</sequence>
<accession>A0ACC2IWN1</accession>
<gene>
    <name evidence="1" type="ORF">O1611_g10578</name>
</gene>
<keyword evidence="2" id="KW-1185">Reference proteome</keyword>